<sequence>MANPIFAPLRLLGRILKKTNLTFWILIALPIGIGIGAAWPKFGKQLKTFSDVFLHMIKCLVTPLIFSTLYVGIVGHEGDLKSVGRLAIKALVYFEVVSTFALAFGLIMGNIVKPGKGASIVGVSLAGFPTNGPITWQDYILDIFPTSFFQAASENKVLQVVFCAIMFSTAALKIPKENRDTMTEFLKNLADIMFKVTGYVMCFAPVGIVCITAYSVGTFGLKVLVSLGKLVLTCYATLLLFIFLVLVPILLISKVRLLPFLKCIHQPMILAFTTASSESALPIALRNLEAFGIPKSIVSFVLPTGYSFNLDGSTLYLSLAALFCAQASDVHLTASQQVVLMLTLMLSSKGIAAVPRASIIVLYAAVESFKIPKETVALILGADVFMDMARTCTNLTGNCVASVVIARWEGAYPPYGEFTGRWEGKDFRVNQSKEQSESIETSTQETAPNAQLTHPNSA</sequence>
<protein>
    <recommendedName>
        <fullName evidence="8">Amino acid transporter</fullName>
    </recommendedName>
</protein>
<keyword evidence="2 8" id="KW-0813">Transport</keyword>
<keyword evidence="3" id="KW-1003">Cell membrane</keyword>
<evidence type="ECO:0000256" key="1">
    <source>
        <dbReference type="ARBA" id="ARBA00004651"/>
    </source>
</evidence>
<keyword evidence="11" id="KW-1185">Reference proteome</keyword>
<feature type="region of interest" description="Disordered" evidence="9">
    <location>
        <begin position="429"/>
        <end position="458"/>
    </location>
</feature>
<comment type="similarity">
    <text evidence="8">Belongs to the dicarboxylate/amino acid:cation symporter (DAACS) (TC 2.A.23) family.</text>
</comment>
<feature type="transmembrane region" description="Helical" evidence="8">
    <location>
        <begin position="21"/>
        <end position="40"/>
    </location>
</feature>
<dbReference type="PANTHER" id="PTHR42865">
    <property type="entry name" value="PROTON/GLUTAMATE-ASPARTATE SYMPORTER"/>
    <property type="match status" value="1"/>
</dbReference>
<evidence type="ECO:0000313" key="11">
    <source>
        <dbReference type="Proteomes" id="UP000187283"/>
    </source>
</evidence>
<evidence type="ECO:0000256" key="7">
    <source>
        <dbReference type="ARBA" id="ARBA00023136"/>
    </source>
</evidence>
<evidence type="ECO:0000256" key="9">
    <source>
        <dbReference type="SAM" id="MobiDB-lite"/>
    </source>
</evidence>
<dbReference type="InterPro" id="IPR036458">
    <property type="entry name" value="Na:dicarbo_symporter_sf"/>
</dbReference>
<name>A0A1R1XTN9_9FUNG</name>
<keyword evidence="6 8" id="KW-1133">Transmembrane helix</keyword>
<dbReference type="PANTHER" id="PTHR42865:SF7">
    <property type="entry name" value="PROTON_GLUTAMATE-ASPARTATE SYMPORTER"/>
    <property type="match status" value="1"/>
</dbReference>
<comment type="caution">
    <text evidence="10">The sequence shown here is derived from an EMBL/GenBank/DDBJ whole genome shotgun (WGS) entry which is preliminary data.</text>
</comment>
<evidence type="ECO:0000256" key="8">
    <source>
        <dbReference type="RuleBase" id="RU361216"/>
    </source>
</evidence>
<feature type="transmembrane region" description="Helical" evidence="8">
    <location>
        <begin position="229"/>
        <end position="252"/>
    </location>
</feature>
<dbReference type="GO" id="GO:0006835">
    <property type="term" value="P:dicarboxylic acid transport"/>
    <property type="evidence" value="ECO:0007669"/>
    <property type="project" value="TreeGrafter"/>
</dbReference>
<dbReference type="PRINTS" id="PR00173">
    <property type="entry name" value="EDTRNSPORT"/>
</dbReference>
<feature type="transmembrane region" description="Helical" evidence="8">
    <location>
        <begin position="86"/>
        <end position="107"/>
    </location>
</feature>
<gene>
    <name evidence="10" type="ORF">AYI70_g5663</name>
</gene>
<organism evidence="10 11">
    <name type="scientific">Smittium culicis</name>
    <dbReference type="NCBI Taxonomy" id="133412"/>
    <lineage>
        <taxon>Eukaryota</taxon>
        <taxon>Fungi</taxon>
        <taxon>Fungi incertae sedis</taxon>
        <taxon>Zoopagomycota</taxon>
        <taxon>Kickxellomycotina</taxon>
        <taxon>Harpellomycetes</taxon>
        <taxon>Harpellales</taxon>
        <taxon>Legeriomycetaceae</taxon>
        <taxon>Smittium</taxon>
    </lineage>
</organism>
<accession>A0A1R1XTN9</accession>
<keyword evidence="5 8" id="KW-0769">Symport</keyword>
<keyword evidence="7 8" id="KW-0472">Membrane</keyword>
<dbReference type="SUPFAM" id="SSF118215">
    <property type="entry name" value="Proton glutamate symport protein"/>
    <property type="match status" value="1"/>
</dbReference>
<feature type="transmembrane region" description="Helical" evidence="8">
    <location>
        <begin position="196"/>
        <end position="217"/>
    </location>
</feature>
<dbReference type="Proteomes" id="UP000187283">
    <property type="component" value="Unassembled WGS sequence"/>
</dbReference>
<evidence type="ECO:0000256" key="6">
    <source>
        <dbReference type="ARBA" id="ARBA00022989"/>
    </source>
</evidence>
<dbReference type="EMBL" id="LSSN01001894">
    <property type="protein sequence ID" value="OMJ17919.1"/>
    <property type="molecule type" value="Genomic_DNA"/>
</dbReference>
<proteinExistence type="inferred from homology"/>
<dbReference type="GO" id="GO:0005886">
    <property type="term" value="C:plasma membrane"/>
    <property type="evidence" value="ECO:0007669"/>
    <property type="project" value="UniProtKB-SubCell"/>
</dbReference>
<dbReference type="OrthoDB" id="5877963at2759"/>
<evidence type="ECO:0000313" key="10">
    <source>
        <dbReference type="EMBL" id="OMJ17919.1"/>
    </source>
</evidence>
<evidence type="ECO:0000256" key="2">
    <source>
        <dbReference type="ARBA" id="ARBA00022448"/>
    </source>
</evidence>
<dbReference type="FunFam" id="1.10.3860.10:FF:000001">
    <property type="entry name" value="C4-dicarboxylate transport protein"/>
    <property type="match status" value="1"/>
</dbReference>
<feature type="compositionally biased region" description="Polar residues" evidence="9">
    <location>
        <begin position="447"/>
        <end position="458"/>
    </location>
</feature>
<evidence type="ECO:0000256" key="5">
    <source>
        <dbReference type="ARBA" id="ARBA00022847"/>
    </source>
</evidence>
<evidence type="ECO:0000256" key="4">
    <source>
        <dbReference type="ARBA" id="ARBA00022692"/>
    </source>
</evidence>
<dbReference type="Pfam" id="PF00375">
    <property type="entry name" value="SDF"/>
    <property type="match status" value="1"/>
</dbReference>
<dbReference type="AlphaFoldDB" id="A0A1R1XTN9"/>
<dbReference type="InterPro" id="IPR001991">
    <property type="entry name" value="Na-dicarboxylate_symporter"/>
</dbReference>
<feature type="transmembrane region" description="Helical" evidence="8">
    <location>
        <begin position="52"/>
        <end position="74"/>
    </location>
</feature>
<reference evidence="10 11" key="1">
    <citation type="submission" date="2017-01" db="EMBL/GenBank/DDBJ databases">
        <authorList>
            <person name="Mah S.A."/>
            <person name="Swanson W.J."/>
            <person name="Moy G.W."/>
            <person name="Vacquier V.D."/>
        </authorList>
    </citation>
    <scope>NUCLEOTIDE SEQUENCE [LARGE SCALE GENOMIC DNA]</scope>
    <source>
        <strain evidence="10 11">GSMNP</strain>
    </source>
</reference>
<keyword evidence="4 8" id="KW-0812">Transmembrane</keyword>
<dbReference type="GO" id="GO:0015293">
    <property type="term" value="F:symporter activity"/>
    <property type="evidence" value="ECO:0007669"/>
    <property type="project" value="UniProtKB-UniRule"/>
</dbReference>
<comment type="subcellular location">
    <subcellularLocation>
        <location evidence="1">Cell membrane</location>
        <topology evidence="1">Multi-pass membrane protein</topology>
    </subcellularLocation>
    <subcellularLocation>
        <location evidence="8">Membrane</location>
        <topology evidence="8">Multi-pass membrane protein</topology>
    </subcellularLocation>
</comment>
<dbReference type="Gene3D" id="1.10.3860.10">
    <property type="entry name" value="Sodium:dicarboxylate symporter"/>
    <property type="match status" value="1"/>
</dbReference>
<evidence type="ECO:0000256" key="3">
    <source>
        <dbReference type="ARBA" id="ARBA00022475"/>
    </source>
</evidence>
<dbReference type="STRING" id="133412.A0A1R1XTN9"/>